<evidence type="ECO:0000259" key="2">
    <source>
        <dbReference type="Pfam" id="PF23844"/>
    </source>
</evidence>
<sequence length="757" mass="81991">MPWCLHDQRRDQRSDVLSRFDPRYWTVDFPRPMMASVVATAPDALRVDTVFYRTDDLAGLIWESADRHDHVLLRYDTVRDYRDCRLRFRWRSGGIKPLDARHGPTLTIEGRDESGKARAWYVRLWNYASGTPEDAEVAIDFADLAGGFRFPEDRDPVWAGDVDRMFVSLVAPDYDAGAGFLTQPQEGWVELTGIACDGPGAVIGIGAAVLPEQGFRIASGYDDSYHLTPQRLLRNMLHLGYRDAIVHYVGMSHYFRLERSGDGLYASLNGGVLNVACAAWQRAFAGEAKALGYDLIWSLSYELFDAHCWGDWKQRSLDGAPALTGWEPPSTLLSPAHGGAMAYLQAVARAFLAIGQAAGLAPTFQVGEPWWWVRPSDGAPCLYDAAAVAAFAPVPMASIAGAKSQAQRDTLDRAGACLAASTAALCAAAKAAAPGCVTHLLTYLPTVLDSQAPEAKRANMPVGWASPAFDVLQLEDYDWVTAGDTASTRKGIALAEARLGYPPERQHYFSGFVLRGDQRGQWRWIADAAQVARARGVAATFLWAMPQVMRDGFVCWDGGEDAVQAFDDVLFPLALGREAEVTPSFSTAILTGAGGREARNAAWAEARTTYDVGPGIRSAADIAALLSFFRARLGPARGFRLRDPFDSIGTDEAIGTGDGTTRRFALVRHYGDQARRITRPVAGSVSVTVAGRSVTGFVVEPGGWLLLDPAPADGAGITASFTFDVPVRFAEDRLSVTLAGFQAGAAASVPLVEVREA</sequence>
<reference evidence="4 5" key="1">
    <citation type="submission" date="2020-08" db="EMBL/GenBank/DDBJ databases">
        <title>Genomic Encyclopedia of Type Strains, Phase IV (KMG-IV): sequencing the most valuable type-strain genomes for metagenomic binning, comparative biology and taxonomic classification.</title>
        <authorList>
            <person name="Goeker M."/>
        </authorList>
    </citation>
    <scope>NUCLEOTIDE SEQUENCE [LARGE SCALE GENOMIC DNA]</scope>
    <source>
        <strain evidence="4 5">DSM 19512</strain>
    </source>
</reference>
<dbReference type="Pfam" id="PF23845">
    <property type="entry name" value="TIM-barrel_NCTSP"/>
    <property type="match status" value="1"/>
</dbReference>
<gene>
    <name evidence="4" type="ORF">GGR48_000347</name>
</gene>
<protein>
    <submittedName>
        <fullName evidence="4">Uncharacterized protein (TIGR02217 family)</fullName>
    </submittedName>
</protein>
<dbReference type="Pfam" id="PF09343">
    <property type="entry name" value="DUF2460"/>
    <property type="match status" value="1"/>
</dbReference>
<dbReference type="Pfam" id="PF23844">
    <property type="entry name" value="NCTSP_N"/>
    <property type="match status" value="1"/>
</dbReference>
<evidence type="ECO:0000313" key="4">
    <source>
        <dbReference type="EMBL" id="MBB3877944.1"/>
    </source>
</evidence>
<dbReference type="InterPro" id="IPR057102">
    <property type="entry name" value="NCTSP_N"/>
</dbReference>
<organism evidence="4 5">
    <name type="scientific">Sphingomonas pseudosanguinis</name>
    <dbReference type="NCBI Taxonomy" id="413712"/>
    <lineage>
        <taxon>Bacteria</taxon>
        <taxon>Pseudomonadati</taxon>
        <taxon>Pseudomonadota</taxon>
        <taxon>Alphaproteobacteria</taxon>
        <taxon>Sphingomonadales</taxon>
        <taxon>Sphingomonadaceae</taxon>
        <taxon>Sphingomonas</taxon>
    </lineage>
</organism>
<accession>A0A7W6A8K4</accession>
<dbReference type="Proteomes" id="UP000538670">
    <property type="component" value="Unassembled WGS sequence"/>
</dbReference>
<proteinExistence type="predicted"/>
<evidence type="ECO:0000259" key="1">
    <source>
        <dbReference type="Pfam" id="PF09343"/>
    </source>
</evidence>
<evidence type="ECO:0000259" key="3">
    <source>
        <dbReference type="Pfam" id="PF23845"/>
    </source>
</evidence>
<comment type="caution">
    <text evidence="4">The sequence shown here is derived from an EMBL/GenBank/DDBJ whole genome shotgun (WGS) entry which is preliminary data.</text>
</comment>
<dbReference type="AlphaFoldDB" id="A0A7W6A8K4"/>
<feature type="domain" description="Non-contractile tail sheath N-terminal" evidence="2">
    <location>
        <begin position="18"/>
        <end position="206"/>
    </location>
</feature>
<dbReference type="InterPro" id="IPR011740">
    <property type="entry name" value="DUF2460"/>
</dbReference>
<dbReference type="InterPro" id="IPR057122">
    <property type="entry name" value="TIM-barrel_NCTSP"/>
</dbReference>
<evidence type="ECO:0000313" key="5">
    <source>
        <dbReference type="Proteomes" id="UP000538670"/>
    </source>
</evidence>
<name>A0A7W6A8K4_9SPHN</name>
<dbReference type="NCBIfam" id="TIGR02217">
    <property type="entry name" value="chp_TIGR02217"/>
    <property type="match status" value="1"/>
</dbReference>
<keyword evidence="5" id="KW-1185">Reference proteome</keyword>
<feature type="domain" description="DUF2460" evidence="1">
    <location>
        <begin position="567"/>
        <end position="755"/>
    </location>
</feature>
<dbReference type="RefSeq" id="WP_183950176.1">
    <property type="nucleotide sequence ID" value="NZ_JACIDH010000001.1"/>
</dbReference>
<dbReference type="EMBL" id="JACIDH010000001">
    <property type="protein sequence ID" value="MBB3877944.1"/>
    <property type="molecule type" value="Genomic_DNA"/>
</dbReference>
<feature type="domain" description="Non-contractile tail sheath TIM barrel" evidence="3">
    <location>
        <begin position="211"/>
        <end position="553"/>
    </location>
</feature>